<organism evidence="2 3">
    <name type="scientific">Colocasia esculenta</name>
    <name type="common">Wild taro</name>
    <name type="synonym">Arum esculentum</name>
    <dbReference type="NCBI Taxonomy" id="4460"/>
    <lineage>
        <taxon>Eukaryota</taxon>
        <taxon>Viridiplantae</taxon>
        <taxon>Streptophyta</taxon>
        <taxon>Embryophyta</taxon>
        <taxon>Tracheophyta</taxon>
        <taxon>Spermatophyta</taxon>
        <taxon>Magnoliopsida</taxon>
        <taxon>Liliopsida</taxon>
        <taxon>Araceae</taxon>
        <taxon>Aroideae</taxon>
        <taxon>Colocasieae</taxon>
        <taxon>Colocasia</taxon>
    </lineage>
</organism>
<feature type="region of interest" description="Disordered" evidence="1">
    <location>
        <begin position="55"/>
        <end position="74"/>
    </location>
</feature>
<accession>A0A843V584</accession>
<proteinExistence type="predicted"/>
<comment type="caution">
    <text evidence="2">The sequence shown here is derived from an EMBL/GenBank/DDBJ whole genome shotgun (WGS) entry which is preliminary data.</text>
</comment>
<gene>
    <name evidence="2" type="ORF">Taro_023641</name>
</gene>
<sequence length="154" mass="17045">MTLIHDALDTVPYGHVDWTPYAGEDAAALSWVEQGRPYFGREIWLHAFNTVVPPPPPAGRADLGTSPGGSGVPDSVEIVGEARSELPWHPGRAVTSEATSDEDYFRAYARRYGAQFDPEGRIASLKGILHSTIQQRDDLQRTMTQLRDELDRAQ</sequence>
<protein>
    <submittedName>
        <fullName evidence="2">Uncharacterized protein</fullName>
    </submittedName>
</protein>
<evidence type="ECO:0000256" key="1">
    <source>
        <dbReference type="SAM" id="MobiDB-lite"/>
    </source>
</evidence>
<reference evidence="2" key="1">
    <citation type="submission" date="2017-07" db="EMBL/GenBank/DDBJ databases">
        <title>Taro Niue Genome Assembly and Annotation.</title>
        <authorList>
            <person name="Atibalentja N."/>
            <person name="Keating K."/>
            <person name="Fields C.J."/>
        </authorList>
    </citation>
    <scope>NUCLEOTIDE SEQUENCE</scope>
    <source>
        <strain evidence="2">Niue_2</strain>
        <tissue evidence="2">Leaf</tissue>
    </source>
</reference>
<name>A0A843V584_COLES</name>
<evidence type="ECO:0000313" key="3">
    <source>
        <dbReference type="Proteomes" id="UP000652761"/>
    </source>
</evidence>
<dbReference type="Proteomes" id="UP000652761">
    <property type="component" value="Unassembled WGS sequence"/>
</dbReference>
<keyword evidence="3" id="KW-1185">Reference proteome</keyword>
<dbReference type="EMBL" id="NMUH01001297">
    <property type="protein sequence ID" value="MQL91045.1"/>
    <property type="molecule type" value="Genomic_DNA"/>
</dbReference>
<evidence type="ECO:0000313" key="2">
    <source>
        <dbReference type="EMBL" id="MQL91045.1"/>
    </source>
</evidence>
<dbReference type="AlphaFoldDB" id="A0A843V584"/>